<dbReference type="Gene3D" id="3.40.50.300">
    <property type="entry name" value="P-loop containing nucleotide triphosphate hydrolases"/>
    <property type="match status" value="1"/>
</dbReference>
<reference evidence="4 5" key="1">
    <citation type="journal article" date="2015" name="Stand. Genomic Sci.">
        <title>High quality draft genome sequence of the moderately halophilic bacterium Pontibacillus yanchengensis Y32(T) and comparison among Pontibacillus genomes.</title>
        <authorList>
            <person name="Huang J."/>
            <person name="Qiao Z.X."/>
            <person name="Tang J.W."/>
            <person name="Wang G."/>
        </authorList>
    </citation>
    <scope>NUCLEOTIDE SEQUENCE [LARGE SCALE GENOMIC DNA]</scope>
    <source>
        <strain evidence="4 5">Y32</strain>
    </source>
</reference>
<dbReference type="InterPro" id="IPR051943">
    <property type="entry name" value="TRAFAC_Dynamin-like_GTPase"/>
</dbReference>
<feature type="coiled-coil region" evidence="1">
    <location>
        <begin position="573"/>
        <end position="600"/>
    </location>
</feature>
<feature type="transmembrane region" description="Helical" evidence="2">
    <location>
        <begin position="468"/>
        <end position="490"/>
    </location>
</feature>
<dbReference type="Pfam" id="PF00350">
    <property type="entry name" value="Dynamin_N"/>
    <property type="match status" value="1"/>
</dbReference>
<keyword evidence="2" id="KW-0812">Transmembrane</keyword>
<dbReference type="CDD" id="cd09912">
    <property type="entry name" value="DLP_2"/>
    <property type="match status" value="1"/>
</dbReference>
<feature type="domain" description="Dynamin N-terminal" evidence="3">
    <location>
        <begin position="47"/>
        <end position="204"/>
    </location>
</feature>
<evidence type="ECO:0000259" key="3">
    <source>
        <dbReference type="Pfam" id="PF00350"/>
    </source>
</evidence>
<accession>A0A0A2TKS6</accession>
<sequence>MSNMQHAILEKIDETKDKTIKLLQDSPQLEKLKELQTDIINDYFTFVIVGEFKHGKSTFVNALLGEDTLPTDITPTTAAIHSIFYGNQNYYQVVKPNGEIETKNLSYESLQSYTAEANFNPNDVKYLKLFKPAPLLKNRVTLVDTPGVNDLNEHRVDITNQFIPRADAIVFLLDITSPLKQSEVTFLKDTILKYGTDRIIFVANFVDRIEDDEELEDTLDYLKRRLCSITEMVNPIIYTVSSKEALKAKITGDNALLETSGLPSIEAQLQTIAFEGRKQQEKEKHMMLRLEHIHMNLKQEIETVKSMANQSLEALQAEEQSLQHWKEKRDESEQQINNYLTERTEEIQHIVLKSVRAFQESLEKEIINKIEFSQGGNIKALVESQIPMTIRTRFDQWIQQYSEYIFTLLKKLEKQISKALTQSFQQSVHIQSDHEMSLLNYDSTISLDNPGASNPSVKAGVTMGGASAIVLALGGTVLIPVVGMAGLPFLQDKIKEKQWERVKPELIYNTEHLLQQMFYDFERHMCNFLRNSTEKIKNNTLNEFTTLIEHLHKNLKVNIDSKKQRVELDQSYIHELETFIKHMNQMKKELENEYDSLKIRK</sequence>
<protein>
    <recommendedName>
        <fullName evidence="3">Dynamin N-terminal domain-containing protein</fullName>
    </recommendedName>
</protein>
<dbReference type="PANTHER" id="PTHR43681">
    <property type="entry name" value="TRANSMEMBRANE GTPASE FZO"/>
    <property type="match status" value="1"/>
</dbReference>
<dbReference type="InterPro" id="IPR045063">
    <property type="entry name" value="Dynamin_N"/>
</dbReference>
<evidence type="ECO:0000313" key="5">
    <source>
        <dbReference type="Proteomes" id="UP000030147"/>
    </source>
</evidence>
<evidence type="ECO:0000313" key="4">
    <source>
        <dbReference type="EMBL" id="KGP74676.1"/>
    </source>
</evidence>
<dbReference type="PANTHER" id="PTHR43681:SF1">
    <property type="entry name" value="SARCALUMENIN"/>
    <property type="match status" value="1"/>
</dbReference>
<keyword evidence="1" id="KW-0175">Coiled coil</keyword>
<dbReference type="SUPFAM" id="SSF52540">
    <property type="entry name" value="P-loop containing nucleoside triphosphate hydrolases"/>
    <property type="match status" value="1"/>
</dbReference>
<evidence type="ECO:0000256" key="1">
    <source>
        <dbReference type="SAM" id="Coils"/>
    </source>
</evidence>
<gene>
    <name evidence="4" type="ORF">N782_00395</name>
</gene>
<dbReference type="Proteomes" id="UP000030147">
    <property type="component" value="Unassembled WGS sequence"/>
</dbReference>
<feature type="coiled-coil region" evidence="1">
    <location>
        <begin position="298"/>
        <end position="342"/>
    </location>
</feature>
<keyword evidence="2" id="KW-0472">Membrane</keyword>
<dbReference type="AlphaFoldDB" id="A0A0A2TKS6"/>
<proteinExistence type="predicted"/>
<keyword evidence="5" id="KW-1185">Reference proteome</keyword>
<keyword evidence="2" id="KW-1133">Transmembrane helix</keyword>
<dbReference type="eggNOG" id="COG0699">
    <property type="taxonomic scope" value="Bacteria"/>
</dbReference>
<comment type="caution">
    <text evidence="4">The sequence shown here is derived from an EMBL/GenBank/DDBJ whole genome shotgun (WGS) entry which is preliminary data.</text>
</comment>
<dbReference type="InterPro" id="IPR027417">
    <property type="entry name" value="P-loop_NTPase"/>
</dbReference>
<evidence type="ECO:0000256" key="2">
    <source>
        <dbReference type="SAM" id="Phobius"/>
    </source>
</evidence>
<name>A0A0A2TKS6_9BACI</name>
<organism evidence="4 5">
    <name type="scientific">Pontibacillus yanchengensis Y32</name>
    <dbReference type="NCBI Taxonomy" id="1385514"/>
    <lineage>
        <taxon>Bacteria</taxon>
        <taxon>Bacillati</taxon>
        <taxon>Bacillota</taxon>
        <taxon>Bacilli</taxon>
        <taxon>Bacillales</taxon>
        <taxon>Bacillaceae</taxon>
        <taxon>Pontibacillus</taxon>
    </lineage>
</organism>
<dbReference type="EMBL" id="AVBF01000001">
    <property type="protein sequence ID" value="KGP74676.1"/>
    <property type="molecule type" value="Genomic_DNA"/>
</dbReference>
<dbReference type="STRING" id="1385514.N782_00395"/>